<organism evidence="1 2">
    <name type="scientific">Chryseobacterium endalhagicum</name>
    <dbReference type="NCBI Taxonomy" id="2797638"/>
    <lineage>
        <taxon>Bacteria</taxon>
        <taxon>Pseudomonadati</taxon>
        <taxon>Bacteroidota</taxon>
        <taxon>Flavobacteriia</taxon>
        <taxon>Flavobacteriales</taxon>
        <taxon>Weeksellaceae</taxon>
        <taxon>Chryseobacterium group</taxon>
        <taxon>Chryseobacterium</taxon>
    </lineage>
</organism>
<protein>
    <recommendedName>
        <fullName evidence="3">Outer membrane protein beta-barrel domain-containing protein</fullName>
    </recommendedName>
</protein>
<keyword evidence="2" id="KW-1185">Reference proteome</keyword>
<evidence type="ECO:0000313" key="2">
    <source>
        <dbReference type="Proteomes" id="UP000661696"/>
    </source>
</evidence>
<reference evidence="1 2" key="1">
    <citation type="submission" date="2020-12" db="EMBL/GenBank/DDBJ databases">
        <title>Chryseobacterium endoalhailicus sp. nov., isolated from seed of leguminous plant.</title>
        <authorList>
            <person name="Zhang X."/>
        </authorList>
    </citation>
    <scope>NUCLEOTIDE SEQUENCE [LARGE SCALE GENOMIC DNA]</scope>
    <source>
        <strain evidence="1 2">L7</strain>
    </source>
</reference>
<sequence>MKKIVLPLLLAGGLLSAQKIEVSASYGISSMYGGSYGLSYDIANGIIPTSVSNGDGRSPSSMGVAIIGVAMYSENTKWRFGVDIANEFFNNTSTAKENMFSVLPKVDYFWLKKEKLGLYSGAGAGVNFVSNTYINQNNNQIEDNYGMFAFNVTPIGVKYGGDLSVFLETNIGIRGILQGGVSYQF</sequence>
<gene>
    <name evidence="1" type="ORF">JET18_20270</name>
</gene>
<evidence type="ECO:0008006" key="3">
    <source>
        <dbReference type="Google" id="ProtNLM"/>
    </source>
</evidence>
<dbReference type="Proteomes" id="UP000661696">
    <property type="component" value="Unassembled WGS sequence"/>
</dbReference>
<name>A0ABS1QKN5_9FLAO</name>
<evidence type="ECO:0000313" key="1">
    <source>
        <dbReference type="EMBL" id="MBL1223192.1"/>
    </source>
</evidence>
<accession>A0ABS1QKN5</accession>
<comment type="caution">
    <text evidence="1">The sequence shown here is derived from an EMBL/GenBank/DDBJ whole genome shotgun (WGS) entry which is preliminary data.</text>
</comment>
<dbReference type="EMBL" id="JAELVM010000003">
    <property type="protein sequence ID" value="MBL1223192.1"/>
    <property type="molecule type" value="Genomic_DNA"/>
</dbReference>
<proteinExistence type="predicted"/>
<dbReference type="RefSeq" id="WP_202094223.1">
    <property type="nucleotide sequence ID" value="NZ_JAELVM010000003.1"/>
</dbReference>